<keyword evidence="2" id="KW-1185">Reference proteome</keyword>
<dbReference type="BioCyc" id="SESP1179773:BN6_RS21250-MONOMER"/>
<dbReference type="PANTHER" id="PTHR30024">
    <property type="entry name" value="ALIPHATIC SULFONATES-BINDING PROTEIN-RELATED"/>
    <property type="match status" value="1"/>
</dbReference>
<dbReference type="Proteomes" id="UP000006281">
    <property type="component" value="Chromosome"/>
</dbReference>
<dbReference type="SUPFAM" id="SSF53850">
    <property type="entry name" value="Periplasmic binding protein-like II"/>
    <property type="match status" value="1"/>
</dbReference>
<evidence type="ECO:0008006" key="3">
    <source>
        <dbReference type="Google" id="ProtNLM"/>
    </source>
</evidence>
<proteinExistence type="predicted"/>
<dbReference type="Gene3D" id="3.40.190.270">
    <property type="match status" value="1"/>
</dbReference>
<evidence type="ECO:0000313" key="2">
    <source>
        <dbReference type="Proteomes" id="UP000006281"/>
    </source>
</evidence>
<organism evidence="1 2">
    <name type="scientific">Saccharothrix espanaensis (strain ATCC 51144 / DSM 44229 / JCM 9112 / NBRC 15066 / NRRL 15764)</name>
    <dbReference type="NCBI Taxonomy" id="1179773"/>
    <lineage>
        <taxon>Bacteria</taxon>
        <taxon>Bacillati</taxon>
        <taxon>Actinomycetota</taxon>
        <taxon>Actinomycetes</taxon>
        <taxon>Pseudonocardiales</taxon>
        <taxon>Pseudonocardiaceae</taxon>
        <taxon>Saccharothrix</taxon>
    </lineage>
</organism>
<dbReference type="RefSeq" id="WP_015101784.1">
    <property type="nucleotide sequence ID" value="NC_019673.1"/>
</dbReference>
<dbReference type="OrthoDB" id="2634887at2"/>
<sequence>MSTPTLEQDRIWYTRCPVPTASGLAYNLGWLAEEFAADGLEVGVLQDAPPEIAARHFDHRLVGLFREGGNVPALVARSEGAPTRLIGLTWIDESQVIVVRPDSGITAPDHLAGRRVALPEFAADRARSFPRAMALHGFAGALGTAGLTTADVTFVEVPTGLGEVGRDARGGGSLFGIEALARGEVDAVYVKGAQAAEQAAAHGLVTGIDLDSFPDRRFRVNNGTPRPITVHERILAERPDLVARFLARTLRAADWAAGNLDRVREILARETRSGADGVAAAYRDGFHKSLHPDLSTDRLDLLTRQKDFLLTHGFLARDVDVRAWAAHEPLAEAQALLEER</sequence>
<dbReference type="EMBL" id="HE804045">
    <property type="protein sequence ID" value="CCH31672.1"/>
    <property type="molecule type" value="Genomic_DNA"/>
</dbReference>
<protein>
    <recommendedName>
        <fullName evidence="3">Monooxygenase</fullName>
    </recommendedName>
</protein>
<name>K0K283_SACES</name>
<dbReference type="Gene3D" id="3.40.190.10">
    <property type="entry name" value="Periplasmic binding protein-like II"/>
    <property type="match status" value="1"/>
</dbReference>
<accession>K0K283</accession>
<dbReference type="eggNOG" id="COG0715">
    <property type="taxonomic scope" value="Bacteria"/>
</dbReference>
<evidence type="ECO:0000313" key="1">
    <source>
        <dbReference type="EMBL" id="CCH31672.1"/>
    </source>
</evidence>
<dbReference type="PATRIC" id="fig|1179773.3.peg.4396"/>
<dbReference type="HOGENOM" id="CLU_806255_0_0_11"/>
<dbReference type="AlphaFoldDB" id="K0K283"/>
<dbReference type="KEGG" id="sesp:BN6_43900"/>
<gene>
    <name evidence="1" type="ordered locus">BN6_43900</name>
</gene>
<dbReference type="STRING" id="1179773.BN6_43900"/>
<reference evidence="1 2" key="1">
    <citation type="journal article" date="2012" name="BMC Genomics">
        <title>Complete genome sequence of Saccharothrix espanaensis DSM 44229T and comparison to the other completely sequenced Pseudonocardiaceae.</title>
        <authorList>
            <person name="Strobel T."/>
            <person name="Al-Dilaimi A."/>
            <person name="Blom J."/>
            <person name="Gessner A."/>
            <person name="Kalinowski J."/>
            <person name="Luzhetska M."/>
            <person name="Puhler A."/>
            <person name="Szczepanowski R."/>
            <person name="Bechthold A."/>
            <person name="Ruckert C."/>
        </authorList>
    </citation>
    <scope>NUCLEOTIDE SEQUENCE [LARGE SCALE GENOMIC DNA]</scope>
    <source>
        <strain evidence="2">ATCC 51144 / DSM 44229 / JCM 9112 / NBRC 15066 / NRRL 15764</strain>
    </source>
</reference>